<proteinExistence type="inferred from homology"/>
<evidence type="ECO:0000256" key="5">
    <source>
        <dbReference type="ARBA" id="ARBA00023002"/>
    </source>
</evidence>
<evidence type="ECO:0000256" key="4">
    <source>
        <dbReference type="ARBA" id="ARBA00012869"/>
    </source>
</evidence>
<comment type="subunit">
    <text evidence="3">Homodimer.</text>
</comment>
<dbReference type="PRINTS" id="PR00073">
    <property type="entry name" value="COPRGNOXDASE"/>
</dbReference>
<sequence>MSILKTSKKIENTGGSLSCVIEDAKFVARGGINISVLHHPLSEKLAKYMSEKNLKLLDNQMLDVVGISTIIHCKNPNIPSYHFNVRWFVLRDAGSINGIATKDYWWCGGCTDMSPFIANEKEFKLFHQSLKDVCDASNVVDYNVVKKNCDEYFHLSHRSLHRGIGGIFFDDLTTSQSECYNFIYELAMTNVDNFIMIFNSNVNKTYNEDD</sequence>
<evidence type="ECO:0000256" key="6">
    <source>
        <dbReference type="ARBA" id="ARBA00023244"/>
    </source>
</evidence>
<dbReference type="GO" id="GO:0004109">
    <property type="term" value="F:coproporphyrinogen oxidase activity"/>
    <property type="evidence" value="ECO:0007669"/>
    <property type="project" value="UniProtKB-EC"/>
</dbReference>
<keyword evidence="5" id="KW-0560">Oxidoreductase</keyword>
<name>A0A177AQD4_9BILA</name>
<comment type="caution">
    <text evidence="7">The sequence shown here is derived from an EMBL/GenBank/DDBJ whole genome shotgun (WGS) entry which is preliminary data.</text>
</comment>
<gene>
    <name evidence="7" type="ORF">A3Q56_08103</name>
</gene>
<dbReference type="AlphaFoldDB" id="A0A177AQD4"/>
<dbReference type="InterPro" id="IPR036406">
    <property type="entry name" value="Coprogen_oxidase_aer_sf"/>
</dbReference>
<comment type="similarity">
    <text evidence="2">Belongs to the aerobic coproporphyrinogen-III oxidase family.</text>
</comment>
<dbReference type="GO" id="GO:0005737">
    <property type="term" value="C:cytoplasm"/>
    <property type="evidence" value="ECO:0007669"/>
    <property type="project" value="TreeGrafter"/>
</dbReference>
<keyword evidence="8" id="KW-1185">Reference proteome</keyword>
<dbReference type="UniPathway" id="UPA00251">
    <property type="reaction ID" value="UER00322"/>
</dbReference>
<dbReference type="SUPFAM" id="SSF102886">
    <property type="entry name" value="Coproporphyrinogen III oxidase"/>
    <property type="match status" value="1"/>
</dbReference>
<protein>
    <recommendedName>
        <fullName evidence="4">coproporphyrinogen oxidase</fullName>
        <ecNumber evidence="4">1.3.3.3</ecNumber>
    </recommendedName>
</protein>
<evidence type="ECO:0000256" key="3">
    <source>
        <dbReference type="ARBA" id="ARBA00011738"/>
    </source>
</evidence>
<comment type="pathway">
    <text evidence="1">Porphyrin-containing compound metabolism; protoporphyrin-IX biosynthesis; protoporphyrinogen-IX from coproporphyrinogen-III (O2 route): step 1/1.</text>
</comment>
<dbReference type="Proteomes" id="UP000078046">
    <property type="component" value="Unassembled WGS sequence"/>
</dbReference>
<feature type="non-terminal residue" evidence="7">
    <location>
        <position position="210"/>
    </location>
</feature>
<organism evidence="7 8">
    <name type="scientific">Intoshia linei</name>
    <dbReference type="NCBI Taxonomy" id="1819745"/>
    <lineage>
        <taxon>Eukaryota</taxon>
        <taxon>Metazoa</taxon>
        <taxon>Spiralia</taxon>
        <taxon>Lophotrochozoa</taxon>
        <taxon>Mesozoa</taxon>
        <taxon>Orthonectida</taxon>
        <taxon>Rhopaluridae</taxon>
        <taxon>Intoshia</taxon>
    </lineage>
</organism>
<dbReference type="OrthoDB" id="15318at2759"/>
<keyword evidence="6" id="KW-0627">Porphyrin biosynthesis</keyword>
<accession>A0A177AQD4</accession>
<evidence type="ECO:0000256" key="2">
    <source>
        <dbReference type="ARBA" id="ARBA00010644"/>
    </source>
</evidence>
<evidence type="ECO:0000313" key="8">
    <source>
        <dbReference type="Proteomes" id="UP000078046"/>
    </source>
</evidence>
<dbReference type="PANTHER" id="PTHR10755:SF0">
    <property type="entry name" value="OXYGEN-DEPENDENT COPROPORPHYRINOGEN-III OXIDASE, MITOCHONDRIAL"/>
    <property type="match status" value="1"/>
</dbReference>
<evidence type="ECO:0000313" key="7">
    <source>
        <dbReference type="EMBL" id="OAF64216.1"/>
    </source>
</evidence>
<dbReference type="PANTHER" id="PTHR10755">
    <property type="entry name" value="COPROPORPHYRINOGEN III OXIDASE, MITOCHONDRIAL"/>
    <property type="match status" value="1"/>
</dbReference>
<reference evidence="7 8" key="1">
    <citation type="submission" date="2016-04" db="EMBL/GenBank/DDBJ databases">
        <title>The genome of Intoshia linei affirms orthonectids as highly simplified spiralians.</title>
        <authorList>
            <person name="Mikhailov K.V."/>
            <person name="Slusarev G.S."/>
            <person name="Nikitin M.A."/>
            <person name="Logacheva M.D."/>
            <person name="Penin A."/>
            <person name="Aleoshin V."/>
            <person name="Panchin Y.V."/>
        </authorList>
    </citation>
    <scope>NUCLEOTIDE SEQUENCE [LARGE SCALE GENOMIC DNA]</scope>
    <source>
        <strain evidence="7">Intl2013</strain>
        <tissue evidence="7">Whole animal</tissue>
    </source>
</reference>
<dbReference type="GO" id="GO:0006782">
    <property type="term" value="P:protoporphyrinogen IX biosynthetic process"/>
    <property type="evidence" value="ECO:0007669"/>
    <property type="project" value="UniProtKB-UniPathway"/>
</dbReference>
<dbReference type="InterPro" id="IPR001260">
    <property type="entry name" value="Coprogen_oxidase_aer"/>
</dbReference>
<dbReference type="Gene3D" id="3.40.1500.10">
    <property type="entry name" value="Coproporphyrinogen III oxidase, aerobic"/>
    <property type="match status" value="1"/>
</dbReference>
<dbReference type="EMBL" id="LWCA01002021">
    <property type="protein sequence ID" value="OAF64216.1"/>
    <property type="molecule type" value="Genomic_DNA"/>
</dbReference>
<dbReference type="EC" id="1.3.3.3" evidence="4"/>
<dbReference type="Pfam" id="PF01218">
    <property type="entry name" value="Coprogen_oxidas"/>
    <property type="match status" value="1"/>
</dbReference>
<evidence type="ECO:0000256" key="1">
    <source>
        <dbReference type="ARBA" id="ARBA00005168"/>
    </source>
</evidence>